<reference evidence="5" key="1">
    <citation type="journal article" date="2021" name="PeerJ">
        <title>Extensive microbial diversity within the chicken gut microbiome revealed by metagenomics and culture.</title>
        <authorList>
            <person name="Gilroy R."/>
            <person name="Ravi A."/>
            <person name="Getino M."/>
            <person name="Pursley I."/>
            <person name="Horton D.L."/>
            <person name="Alikhan N.F."/>
            <person name="Baker D."/>
            <person name="Gharbi K."/>
            <person name="Hall N."/>
            <person name="Watson M."/>
            <person name="Adriaenssens E.M."/>
            <person name="Foster-Nyarko E."/>
            <person name="Jarju S."/>
            <person name="Secka A."/>
            <person name="Antonio M."/>
            <person name="Oren A."/>
            <person name="Chaudhuri R.R."/>
            <person name="La Ragione R."/>
            <person name="Hildebrand F."/>
            <person name="Pallen M.J."/>
        </authorList>
    </citation>
    <scope>NUCLEOTIDE SEQUENCE</scope>
    <source>
        <strain evidence="5">26628</strain>
    </source>
</reference>
<proteinExistence type="predicted"/>
<dbReference type="CDD" id="cd07377">
    <property type="entry name" value="WHTH_GntR"/>
    <property type="match status" value="1"/>
</dbReference>
<feature type="domain" description="HTH gntR-type" evidence="4">
    <location>
        <begin position="21"/>
        <end position="83"/>
    </location>
</feature>
<dbReference type="InterPro" id="IPR000524">
    <property type="entry name" value="Tscrpt_reg_HTH_GntR"/>
</dbReference>
<dbReference type="GO" id="GO:0003677">
    <property type="term" value="F:DNA binding"/>
    <property type="evidence" value="ECO:0007669"/>
    <property type="project" value="UniProtKB-KW"/>
</dbReference>
<evidence type="ECO:0000259" key="4">
    <source>
        <dbReference type="PROSITE" id="PS50949"/>
    </source>
</evidence>
<dbReference type="SMART" id="SM00345">
    <property type="entry name" value="HTH_GNTR"/>
    <property type="match status" value="1"/>
</dbReference>
<dbReference type="SUPFAM" id="SSF46785">
    <property type="entry name" value="Winged helix' DNA-binding domain"/>
    <property type="match status" value="1"/>
</dbReference>
<dbReference type="GO" id="GO:0003700">
    <property type="term" value="F:DNA-binding transcription factor activity"/>
    <property type="evidence" value="ECO:0007669"/>
    <property type="project" value="InterPro"/>
</dbReference>
<comment type="caution">
    <text evidence="5">The sequence shown here is derived from an EMBL/GenBank/DDBJ whole genome shotgun (WGS) entry which is preliminary data.</text>
</comment>
<keyword evidence="3" id="KW-0804">Transcription</keyword>
<dbReference type="EMBL" id="DXFD01000005">
    <property type="protein sequence ID" value="HIX46107.1"/>
    <property type="molecule type" value="Genomic_DNA"/>
</dbReference>
<gene>
    <name evidence="5" type="ORF">H9737_00270</name>
</gene>
<sequence length="83" mass="9261">MIQIKQLCGGGTMDIRLSGKRNIYEDIVTEYARFIRLGVLREGDKLPSCRALAAKLGINPNTVERAFSELEKQGLIRTIPKKG</sequence>
<dbReference type="Pfam" id="PF00392">
    <property type="entry name" value="GntR"/>
    <property type="match status" value="1"/>
</dbReference>
<keyword evidence="2" id="KW-0238">DNA-binding</keyword>
<dbReference type="InterPro" id="IPR036388">
    <property type="entry name" value="WH-like_DNA-bd_sf"/>
</dbReference>
<dbReference type="PANTHER" id="PTHR38445:SF9">
    <property type="entry name" value="HTH-TYPE TRANSCRIPTIONAL REPRESSOR YTRA"/>
    <property type="match status" value="1"/>
</dbReference>
<evidence type="ECO:0000313" key="5">
    <source>
        <dbReference type="EMBL" id="HIX46107.1"/>
    </source>
</evidence>
<protein>
    <submittedName>
        <fullName evidence="5">GntR family transcriptional regulator</fullName>
    </submittedName>
</protein>
<keyword evidence="1" id="KW-0805">Transcription regulation</keyword>
<feature type="non-terminal residue" evidence="5">
    <location>
        <position position="83"/>
    </location>
</feature>
<dbReference type="Gene3D" id="1.10.10.10">
    <property type="entry name" value="Winged helix-like DNA-binding domain superfamily/Winged helix DNA-binding domain"/>
    <property type="match status" value="1"/>
</dbReference>
<reference evidence="5" key="2">
    <citation type="submission" date="2021-04" db="EMBL/GenBank/DDBJ databases">
        <authorList>
            <person name="Gilroy R."/>
        </authorList>
    </citation>
    <scope>NUCLEOTIDE SEQUENCE</scope>
    <source>
        <strain evidence="5">26628</strain>
    </source>
</reference>
<dbReference type="PANTHER" id="PTHR38445">
    <property type="entry name" value="HTH-TYPE TRANSCRIPTIONAL REPRESSOR YTRA"/>
    <property type="match status" value="1"/>
</dbReference>
<accession>A0A9D1VT00</accession>
<evidence type="ECO:0000256" key="2">
    <source>
        <dbReference type="ARBA" id="ARBA00023125"/>
    </source>
</evidence>
<dbReference type="Proteomes" id="UP000824249">
    <property type="component" value="Unassembled WGS sequence"/>
</dbReference>
<evidence type="ECO:0000313" key="6">
    <source>
        <dbReference type="Proteomes" id="UP000824249"/>
    </source>
</evidence>
<evidence type="ECO:0000256" key="3">
    <source>
        <dbReference type="ARBA" id="ARBA00023163"/>
    </source>
</evidence>
<dbReference type="AlphaFoldDB" id="A0A9D1VT00"/>
<name>A0A9D1VT00_9FIRM</name>
<evidence type="ECO:0000256" key="1">
    <source>
        <dbReference type="ARBA" id="ARBA00023015"/>
    </source>
</evidence>
<dbReference type="PROSITE" id="PS50949">
    <property type="entry name" value="HTH_GNTR"/>
    <property type="match status" value="1"/>
</dbReference>
<dbReference type="PRINTS" id="PR00035">
    <property type="entry name" value="HTHGNTR"/>
</dbReference>
<dbReference type="InterPro" id="IPR036390">
    <property type="entry name" value="WH_DNA-bd_sf"/>
</dbReference>
<organism evidence="5 6">
    <name type="scientific">Candidatus Borkfalkia faecigallinarum</name>
    <dbReference type="NCBI Taxonomy" id="2838509"/>
    <lineage>
        <taxon>Bacteria</taxon>
        <taxon>Bacillati</taxon>
        <taxon>Bacillota</taxon>
        <taxon>Clostridia</taxon>
        <taxon>Christensenellales</taxon>
        <taxon>Christensenellaceae</taxon>
        <taxon>Candidatus Borkfalkia</taxon>
    </lineage>
</organism>